<dbReference type="AlphaFoldDB" id="A0A829Q0Q7"/>
<proteinExistence type="predicted"/>
<dbReference type="EMBL" id="JAOF01000001">
    <property type="protein sequence ID" value="EUA45887.1"/>
    <property type="molecule type" value="Genomic_DNA"/>
</dbReference>
<gene>
    <name evidence="1" type="ORF">I543_2747</name>
</gene>
<dbReference type="Proteomes" id="UP000020103">
    <property type="component" value="Unassembled WGS sequence"/>
</dbReference>
<name>A0A829Q0Q7_9MYCO</name>
<evidence type="ECO:0000313" key="2">
    <source>
        <dbReference type="Proteomes" id="UP000020103"/>
    </source>
</evidence>
<sequence length="298" mass="33907">MIPKADPLNALQPLPVRARLYRGETLASYSHRLAAHNLSDVAAIEAGVRARGIRLPRRRVSVERAQIWRRLGQLDDHAFTTPEAVDGEAVLERELCTGCTRGEKAYGRRLDIGMICLRHRRWLGTPQRTIHTYPPALAAERTFRNHLAPRKVLFDSFAMDFGKLCASPIFMGNHELQRRTHEFRIDSTPILIYPEQVQLARLVTTASFLDYVTNPGHEAATRRQCVAAAVTQIIPDRADSEGWRTCDRVWEVVTKLTHLRHEAQLWGAPVRDPYYNLLRFIELPDLAAADIWAGRPPE</sequence>
<accession>A0A829Q0Q7</accession>
<evidence type="ECO:0000313" key="1">
    <source>
        <dbReference type="EMBL" id="EUA45887.1"/>
    </source>
</evidence>
<organism evidence="1 2">
    <name type="scientific">Mycobacteroides abscessus 21</name>
    <dbReference type="NCBI Taxonomy" id="1299324"/>
    <lineage>
        <taxon>Bacteria</taxon>
        <taxon>Bacillati</taxon>
        <taxon>Actinomycetota</taxon>
        <taxon>Actinomycetes</taxon>
        <taxon>Mycobacteriales</taxon>
        <taxon>Mycobacteriaceae</taxon>
        <taxon>Mycobacteroides</taxon>
        <taxon>Mycobacteroides abscessus</taxon>
    </lineage>
</organism>
<protein>
    <submittedName>
        <fullName evidence="1">Uncharacterized protein</fullName>
    </submittedName>
</protein>
<comment type="caution">
    <text evidence="1">The sequence shown here is derived from an EMBL/GenBank/DDBJ whole genome shotgun (WGS) entry which is preliminary data.</text>
</comment>
<reference evidence="1 2" key="1">
    <citation type="submission" date="2013-12" db="EMBL/GenBank/DDBJ databases">
        <authorList>
            <person name="Madinger N."/>
            <person name="Lenaerts A."/>
            <person name="Ordway D."/>
            <person name="DeGroote M.A."/>
            <person name="Parker T."/>
            <person name="Sizemore C."/>
            <person name="Tallon L.J."/>
            <person name="Sadzewicz L.K."/>
            <person name="Sengamalay N."/>
            <person name="Fraser C.M."/>
            <person name="Hine E."/>
            <person name="Shefchek K.A."/>
            <person name="Das S.P."/>
            <person name="Tettelin H."/>
        </authorList>
    </citation>
    <scope>NUCLEOTIDE SEQUENCE [LARGE SCALE GENOMIC DNA]</scope>
    <source>
        <strain evidence="1 2">21</strain>
    </source>
</reference>